<dbReference type="Gene3D" id="2.60.120.260">
    <property type="entry name" value="Galactose-binding domain-like"/>
    <property type="match status" value="1"/>
</dbReference>
<dbReference type="SMR" id="A0A836HUE8"/>
<evidence type="ECO:0000256" key="5">
    <source>
        <dbReference type="ARBA" id="ARBA00023306"/>
    </source>
</evidence>
<feature type="compositionally biased region" description="Low complexity" evidence="6">
    <location>
        <begin position="215"/>
        <end position="230"/>
    </location>
</feature>
<evidence type="ECO:0000256" key="3">
    <source>
        <dbReference type="ARBA" id="ARBA00022776"/>
    </source>
</evidence>
<evidence type="ECO:0000313" key="8">
    <source>
        <dbReference type="EMBL" id="KAG5487818.1"/>
    </source>
</evidence>
<dbReference type="PROSITE" id="PS51284">
    <property type="entry name" value="DOC"/>
    <property type="match status" value="1"/>
</dbReference>
<dbReference type="SMART" id="SM01337">
    <property type="entry name" value="APC10"/>
    <property type="match status" value="1"/>
</dbReference>
<comment type="similarity">
    <text evidence="1">Belongs to the APC10 family.</text>
</comment>
<feature type="region of interest" description="Disordered" evidence="6">
    <location>
        <begin position="176"/>
        <end position="230"/>
    </location>
</feature>
<keyword evidence="2" id="KW-0132">Cell division</keyword>
<dbReference type="RefSeq" id="XP_067066015.1">
    <property type="nucleotide sequence ID" value="XM_067209383.1"/>
</dbReference>
<dbReference type="InterPro" id="IPR016901">
    <property type="entry name" value="APC10/Doc1"/>
</dbReference>
<keyword evidence="9" id="KW-1185">Reference proteome</keyword>
<dbReference type="KEGG" id="loi:92363317"/>
<dbReference type="PANTHER" id="PTHR12936:SF0">
    <property type="entry name" value="ANAPHASE-PROMOTING COMPLEX SUBUNIT 10"/>
    <property type="match status" value="1"/>
</dbReference>
<name>A0A836HUE8_9TRYP</name>
<reference evidence="9" key="1">
    <citation type="journal article" date="2021" name="Microbiol. Resour. Announc.">
        <title>LGAAP: Leishmaniinae Genome Assembly and Annotation Pipeline.</title>
        <authorList>
            <person name="Almutairi H."/>
            <person name="Urbaniak M.D."/>
            <person name="Bates M.D."/>
            <person name="Jariyapan N."/>
            <person name="Kwakye-Nuako G."/>
            <person name="Thomaz-Soccol V."/>
            <person name="Al-Salem W.S."/>
            <person name="Dillon R.J."/>
            <person name="Bates P.A."/>
            <person name="Gatherer D."/>
        </authorList>
    </citation>
    <scope>NUCLEOTIDE SEQUENCE [LARGE SCALE GENOMIC DNA]</scope>
</reference>
<dbReference type="GO" id="GO:0031145">
    <property type="term" value="P:anaphase-promoting complex-dependent catabolic process"/>
    <property type="evidence" value="ECO:0007669"/>
    <property type="project" value="InterPro"/>
</dbReference>
<protein>
    <recommendedName>
        <fullName evidence="7">DOC domain-containing protein</fullName>
    </recommendedName>
</protein>
<organism evidence="8 9">
    <name type="scientific">Leishmania orientalis</name>
    <dbReference type="NCBI Taxonomy" id="2249476"/>
    <lineage>
        <taxon>Eukaryota</taxon>
        <taxon>Discoba</taxon>
        <taxon>Euglenozoa</taxon>
        <taxon>Kinetoplastea</taxon>
        <taxon>Metakinetoplastina</taxon>
        <taxon>Trypanosomatida</taxon>
        <taxon>Trypanosomatidae</taxon>
        <taxon>Leishmaniinae</taxon>
        <taxon>Leishmania</taxon>
    </lineage>
</organism>
<dbReference type="GO" id="GO:0070979">
    <property type="term" value="P:protein K11-linked ubiquitination"/>
    <property type="evidence" value="ECO:0007669"/>
    <property type="project" value="TreeGrafter"/>
</dbReference>
<accession>A0A836HUE8</accession>
<dbReference type="AlphaFoldDB" id="A0A836HUE8"/>
<keyword evidence="3" id="KW-0498">Mitosis</keyword>
<proteinExistence type="inferred from homology"/>
<evidence type="ECO:0000256" key="2">
    <source>
        <dbReference type="ARBA" id="ARBA00022618"/>
    </source>
</evidence>
<dbReference type="GeneID" id="92363317"/>
<dbReference type="GO" id="GO:0051301">
    <property type="term" value="P:cell division"/>
    <property type="evidence" value="ECO:0007669"/>
    <property type="project" value="UniProtKB-KW"/>
</dbReference>
<evidence type="ECO:0000256" key="4">
    <source>
        <dbReference type="ARBA" id="ARBA00022786"/>
    </source>
</evidence>
<keyword evidence="4" id="KW-0833">Ubl conjugation pathway</keyword>
<dbReference type="Proteomes" id="UP000674143">
    <property type="component" value="Unassembled WGS sequence"/>
</dbReference>
<feature type="domain" description="DOC" evidence="7">
    <location>
        <begin position="44"/>
        <end position="339"/>
    </location>
</feature>
<dbReference type="InterPro" id="IPR008979">
    <property type="entry name" value="Galactose-bd-like_sf"/>
</dbReference>
<dbReference type="Pfam" id="PF03256">
    <property type="entry name" value="ANAPC10"/>
    <property type="match status" value="1"/>
</dbReference>
<gene>
    <name evidence="8" type="ORF">LSCM4_07496</name>
</gene>
<dbReference type="SUPFAM" id="SSF49785">
    <property type="entry name" value="Galactose-binding domain-like"/>
    <property type="match status" value="1"/>
</dbReference>
<feature type="compositionally biased region" description="Low complexity" evidence="6">
    <location>
        <begin position="18"/>
        <end position="41"/>
    </location>
</feature>
<dbReference type="EMBL" id="JAFHLR010000004">
    <property type="protein sequence ID" value="KAG5487818.1"/>
    <property type="molecule type" value="Genomic_DNA"/>
</dbReference>
<comment type="caution">
    <text evidence="8">The sequence shown here is derived from an EMBL/GenBank/DDBJ whole genome shotgun (WGS) entry which is preliminary data.</text>
</comment>
<evidence type="ECO:0000259" key="7">
    <source>
        <dbReference type="PROSITE" id="PS51284"/>
    </source>
</evidence>
<evidence type="ECO:0000313" key="9">
    <source>
        <dbReference type="Proteomes" id="UP000674143"/>
    </source>
</evidence>
<evidence type="ECO:0000256" key="6">
    <source>
        <dbReference type="SAM" id="MobiDB-lite"/>
    </source>
</evidence>
<reference evidence="9" key="2">
    <citation type="journal article" date="2021" name="Sci. Data">
        <title>Chromosome-scale genome sequencing, assembly and annotation of six genomes from subfamily Leishmaniinae.</title>
        <authorList>
            <person name="Almutairi H."/>
            <person name="Urbaniak M.D."/>
            <person name="Bates M.D."/>
            <person name="Jariyapan N."/>
            <person name="Kwakye-Nuako G."/>
            <person name="Thomaz Soccol V."/>
            <person name="Al-Salem W.S."/>
            <person name="Dillon R.J."/>
            <person name="Bates P.A."/>
            <person name="Gatherer D."/>
        </authorList>
    </citation>
    <scope>NUCLEOTIDE SEQUENCE [LARGE SCALE GENOMIC DNA]</scope>
</reference>
<sequence length="354" mass="37378">MEYDGEDDRESSAEELTQSQGSEQAGSSASALPGSSSLADSTKPSFRILSTPQLAQWVRMHNQMDVGCSGNTVWTVSSAKHGNGVRHLMRHHDLNNFWQSDGVLPHVIRIQLGQLTPVEAMAVYVNSAVDQSYSPRVIRVKAGTHNGDVTEVAKVDIGAGQECGWVLIKLGETAGDDDEGLGGGGGVSSSVGGAAGAMKAQHHRQAVRPHPQDRSASGGSDSGAVSSSSSPIPYNEVAAALGHGNDVTSSASPLSLQPPSSIAGAHAPVSLPIITHSTNSAADRWLWCTLIDICICENQFNGRDCHLRGIRLMGPRYEELERVSNADATDMVACARPLRGDERLDGAADELQLR</sequence>
<dbReference type="PANTHER" id="PTHR12936">
    <property type="entry name" value="ANAPHASE-PROMOTING COMPLEX 10"/>
    <property type="match status" value="1"/>
</dbReference>
<keyword evidence="5" id="KW-0131">Cell cycle</keyword>
<dbReference type="FunFam" id="2.60.120.260:FF:000233">
    <property type="entry name" value="Anaphase promoting complex, subunit 10-like protein"/>
    <property type="match status" value="1"/>
</dbReference>
<dbReference type="GO" id="GO:0005680">
    <property type="term" value="C:anaphase-promoting complex"/>
    <property type="evidence" value="ECO:0007669"/>
    <property type="project" value="InterPro"/>
</dbReference>
<feature type="region of interest" description="Disordered" evidence="6">
    <location>
        <begin position="1"/>
        <end position="43"/>
    </location>
</feature>
<evidence type="ECO:0000256" key="1">
    <source>
        <dbReference type="ARBA" id="ARBA00006762"/>
    </source>
</evidence>
<dbReference type="InterPro" id="IPR004939">
    <property type="entry name" value="APC_su10/DOC_dom"/>
</dbReference>